<feature type="compositionally biased region" description="Acidic residues" evidence="1">
    <location>
        <begin position="635"/>
        <end position="661"/>
    </location>
</feature>
<reference evidence="4 5" key="1">
    <citation type="submission" date="2016-10" db="EMBL/GenBank/DDBJ databases">
        <authorList>
            <person name="de Groot N.N."/>
        </authorList>
    </citation>
    <scope>NUCLEOTIDE SEQUENCE [LARGE SCALE GENOMIC DNA]</scope>
    <source>
        <strain evidence="4 5">CGMCC 1.10457</strain>
    </source>
</reference>
<feature type="region of interest" description="Disordered" evidence="1">
    <location>
        <begin position="536"/>
        <end position="563"/>
    </location>
</feature>
<dbReference type="OrthoDB" id="206550at2157"/>
<keyword evidence="2" id="KW-1133">Transmembrane helix</keyword>
<evidence type="ECO:0000256" key="2">
    <source>
        <dbReference type="SAM" id="Phobius"/>
    </source>
</evidence>
<dbReference type="EMBL" id="FOZK01000003">
    <property type="protein sequence ID" value="SFS08422.1"/>
    <property type="molecule type" value="Genomic_DNA"/>
</dbReference>
<dbReference type="Pfam" id="PF13559">
    <property type="entry name" value="DUF4129"/>
    <property type="match status" value="1"/>
</dbReference>
<dbReference type="AlphaFoldDB" id="A0A1I6LYR6"/>
<dbReference type="RefSeq" id="WP_089817920.1">
    <property type="nucleotide sequence ID" value="NZ_FOZK01000003.1"/>
</dbReference>
<protein>
    <recommendedName>
        <fullName evidence="3">Protein-glutamine gamma-glutamyltransferase-like C-terminal domain-containing protein</fullName>
    </recommendedName>
</protein>
<evidence type="ECO:0000256" key="1">
    <source>
        <dbReference type="SAM" id="MobiDB-lite"/>
    </source>
</evidence>
<feature type="region of interest" description="Disordered" evidence="1">
    <location>
        <begin position="153"/>
        <end position="189"/>
    </location>
</feature>
<organism evidence="4 5">
    <name type="scientific">Halomicrobium zhouii</name>
    <dbReference type="NCBI Taxonomy" id="767519"/>
    <lineage>
        <taxon>Archaea</taxon>
        <taxon>Methanobacteriati</taxon>
        <taxon>Methanobacteriota</taxon>
        <taxon>Stenosarchaea group</taxon>
        <taxon>Halobacteria</taxon>
        <taxon>Halobacteriales</taxon>
        <taxon>Haloarculaceae</taxon>
        <taxon>Halomicrobium</taxon>
    </lineage>
</organism>
<evidence type="ECO:0000259" key="3">
    <source>
        <dbReference type="Pfam" id="PF13559"/>
    </source>
</evidence>
<feature type="transmembrane region" description="Helical" evidence="2">
    <location>
        <begin position="414"/>
        <end position="431"/>
    </location>
</feature>
<accession>A0A1I6LYR6</accession>
<keyword evidence="2" id="KW-0472">Membrane</keyword>
<dbReference type="Proteomes" id="UP000199062">
    <property type="component" value="Unassembled WGS sequence"/>
</dbReference>
<feature type="domain" description="Protein-glutamine gamma-glutamyltransferase-like C-terminal" evidence="3">
    <location>
        <begin position="564"/>
        <end position="632"/>
    </location>
</feature>
<gene>
    <name evidence="4" type="ORF">SAMN05216559_3424</name>
</gene>
<sequence>MSHTNPAGPLPKLAGEPRQLVFLALCSLALVVAAFAAPPTAQGSSSPDVPLGDLFGNESGQTGDCVVLLSENPVPGRDVTVAVRRGGEPIQDVRVWFDDRSIGVTNRSGQVTGTVPYVRKLSVKVGLPGGGSCEFETVTGGTAVQHQSAALGAPAGSSNLAGNAAPETGQSTGQAAAQATDSPTPTRPTDAVNVSDSFRFLGPIGVDVVGEPNPGETVTLVATIRGDPVPAATVSVDGDRVGRTDENGEYALTIPDDGTERLRVNVQRGEIEGRTFVDVRLLRVAVQGERFPLPGQSATVRAAIGTDAAADAAVTLDGERVATTNATGQAAITLPGDPLATVTVTTGDRTASRSMLSVFAPTIVTPVAALLLLVGSPLAVYWADGRRGLAVLVALAANLLAGTAGYVVAGRDGALVAVGSTLLLLALVLAVRRPDLVSGAGDRLTALVTPGGSAGDVARSWIDRVTDGVLWITRRVERLVDRIETSLGAVLRRLREFELAALLADVRTLFGGLPRRFVAGIRFLVGLPRRLLGSILPGSSDDESEVTDPTGQPTPERRPPGPAIRELWRRFARRVVPDRWPQRTPGEVSRQAIDAGFPRDSVVELTSVFRDVEYGGESLSDDRYLQAQRAYDALDAGENESDGTDGDGATDADDGGEVSGS</sequence>
<evidence type="ECO:0000313" key="4">
    <source>
        <dbReference type="EMBL" id="SFS08422.1"/>
    </source>
</evidence>
<evidence type="ECO:0000313" key="5">
    <source>
        <dbReference type="Proteomes" id="UP000199062"/>
    </source>
</evidence>
<dbReference type="InterPro" id="IPR025403">
    <property type="entry name" value="TgpA-like_C"/>
</dbReference>
<keyword evidence="5" id="KW-1185">Reference proteome</keyword>
<feature type="transmembrane region" description="Helical" evidence="2">
    <location>
        <begin position="389"/>
        <end position="408"/>
    </location>
</feature>
<dbReference type="STRING" id="767519.SAMN05216559_3424"/>
<feature type="transmembrane region" description="Helical" evidence="2">
    <location>
        <begin position="358"/>
        <end position="382"/>
    </location>
</feature>
<proteinExistence type="predicted"/>
<feature type="region of interest" description="Disordered" evidence="1">
    <location>
        <begin position="632"/>
        <end position="661"/>
    </location>
</feature>
<feature type="compositionally biased region" description="Low complexity" evidence="1">
    <location>
        <begin position="168"/>
        <end position="180"/>
    </location>
</feature>
<keyword evidence="2" id="KW-0812">Transmembrane</keyword>
<name>A0A1I6LYR6_9EURY</name>